<comment type="caution">
    <text evidence="1">The sequence shown here is derived from an EMBL/GenBank/DDBJ whole genome shotgun (WGS) entry which is preliminary data.</text>
</comment>
<reference evidence="1" key="1">
    <citation type="submission" date="2016-04" db="EMBL/GenBank/DDBJ databases">
        <authorList>
            <person name="Nguyen H.D."/>
            <person name="Kesanakurti P."/>
            <person name="Cullis J."/>
            <person name="Levesque C.A."/>
            <person name="Hambleton S."/>
        </authorList>
    </citation>
    <scope>NUCLEOTIDE SEQUENCE</scope>
    <source>
        <strain evidence="1">DAOMC 238032</strain>
    </source>
</reference>
<sequence length="83" mass="9149">MSNTPVFRPTLVFWQGRQYLTQESTATDNPGRQKERATARKSNTAITTTNEDAVVQHPVTAIHLRINSTFGGTQDGCEMPIGT</sequence>
<evidence type="ECO:0000313" key="2">
    <source>
        <dbReference type="Proteomes" id="UP000077671"/>
    </source>
</evidence>
<proteinExistence type="predicted"/>
<name>A0A177UR56_9BASI</name>
<dbReference type="EMBL" id="LWDD02003318">
    <property type="protein sequence ID" value="KAE8237447.1"/>
    <property type="molecule type" value="Genomic_DNA"/>
</dbReference>
<protein>
    <submittedName>
        <fullName evidence="1">Uncharacterized protein</fullName>
    </submittedName>
</protein>
<gene>
    <name evidence="1" type="ORF">A4X03_0g9118</name>
</gene>
<accession>A0A177UR56</accession>
<dbReference type="Proteomes" id="UP000077671">
    <property type="component" value="Unassembled WGS sequence"/>
</dbReference>
<evidence type="ECO:0000313" key="1">
    <source>
        <dbReference type="EMBL" id="KAE8237447.1"/>
    </source>
</evidence>
<dbReference type="AlphaFoldDB" id="A0A177UR56"/>
<organism evidence="1 2">
    <name type="scientific">Tilletia caries</name>
    <name type="common">wheat bunt fungus</name>
    <dbReference type="NCBI Taxonomy" id="13290"/>
    <lineage>
        <taxon>Eukaryota</taxon>
        <taxon>Fungi</taxon>
        <taxon>Dikarya</taxon>
        <taxon>Basidiomycota</taxon>
        <taxon>Ustilaginomycotina</taxon>
        <taxon>Exobasidiomycetes</taxon>
        <taxon>Tilletiales</taxon>
        <taxon>Tilletiaceae</taxon>
        <taxon>Tilletia</taxon>
    </lineage>
</organism>
<reference evidence="1" key="2">
    <citation type="journal article" date="2019" name="IMA Fungus">
        <title>Genome sequencing and comparison of five Tilletia species to identify candidate genes for the detection of regulated species infecting wheat.</title>
        <authorList>
            <person name="Nguyen H.D.T."/>
            <person name="Sultana T."/>
            <person name="Kesanakurti P."/>
            <person name="Hambleton S."/>
        </authorList>
    </citation>
    <scope>NUCLEOTIDE SEQUENCE</scope>
    <source>
        <strain evidence="1">DAOMC 238032</strain>
    </source>
</reference>